<dbReference type="InterPro" id="IPR002711">
    <property type="entry name" value="HNH"/>
</dbReference>
<proteinExistence type="predicted"/>
<comment type="caution">
    <text evidence="2">The sequence shown here is derived from an EMBL/GenBank/DDBJ whole genome shotgun (WGS) entry which is preliminary data.</text>
</comment>
<dbReference type="InterPro" id="IPR003615">
    <property type="entry name" value="HNH_nuc"/>
</dbReference>
<name>A0A1J5RQL4_9ZZZZ</name>
<protein>
    <submittedName>
        <fullName evidence="2">HNH endonuclease</fullName>
    </submittedName>
</protein>
<accession>A0A1J5RQL4</accession>
<evidence type="ECO:0000259" key="1">
    <source>
        <dbReference type="SMART" id="SM00507"/>
    </source>
</evidence>
<dbReference type="Pfam" id="PF01844">
    <property type="entry name" value="HNH"/>
    <property type="match status" value="1"/>
</dbReference>
<keyword evidence="2" id="KW-0378">Hydrolase</keyword>
<evidence type="ECO:0000313" key="2">
    <source>
        <dbReference type="EMBL" id="OIQ94372.1"/>
    </source>
</evidence>
<dbReference type="GO" id="GO:0008270">
    <property type="term" value="F:zinc ion binding"/>
    <property type="evidence" value="ECO:0007669"/>
    <property type="project" value="InterPro"/>
</dbReference>
<dbReference type="EMBL" id="MLJW01000187">
    <property type="protein sequence ID" value="OIQ94372.1"/>
    <property type="molecule type" value="Genomic_DNA"/>
</dbReference>
<sequence length="305" mass="33746">MKIYVVRLNPDTRGCLPYSKHPTAEEYRSIHEIAPMDGFHEAVNFLPENGIVRGYLPPRHSAGMRDGEPFVLVSITAKTARIGGDEIVGIQAGCRYEGETPRRGGTRATQELDLSWHYSCPASMSMLFDQPIPGARNIVLGQHGGWVRGPTFEIKKAAQKRLIDNIGGKISAGESRKRFEKMLSKAGKGTSGVLAEELEAESTFESDVIDAFHKDLTNVRGNRHPTQKEVRSFAYERDPFVVAYALKKANGFCQECEQEGPFVSRATGLPYLEVHHLKMLKDGGSDTVDNVIALCPNCHRAMHHG</sequence>
<dbReference type="GO" id="GO:0004519">
    <property type="term" value="F:endonuclease activity"/>
    <property type="evidence" value="ECO:0007669"/>
    <property type="project" value="UniProtKB-KW"/>
</dbReference>
<reference evidence="2" key="1">
    <citation type="submission" date="2016-10" db="EMBL/GenBank/DDBJ databases">
        <title>Sequence of Gallionella enrichment culture.</title>
        <authorList>
            <person name="Poehlein A."/>
            <person name="Muehling M."/>
            <person name="Daniel R."/>
        </authorList>
    </citation>
    <scope>NUCLEOTIDE SEQUENCE</scope>
</reference>
<gene>
    <name evidence="2" type="ORF">GALL_236190</name>
</gene>
<dbReference type="CDD" id="cd00085">
    <property type="entry name" value="HNHc"/>
    <property type="match status" value="1"/>
</dbReference>
<organism evidence="2">
    <name type="scientific">mine drainage metagenome</name>
    <dbReference type="NCBI Taxonomy" id="410659"/>
    <lineage>
        <taxon>unclassified sequences</taxon>
        <taxon>metagenomes</taxon>
        <taxon>ecological metagenomes</taxon>
    </lineage>
</organism>
<feature type="domain" description="HNH nuclease" evidence="1">
    <location>
        <begin position="240"/>
        <end position="300"/>
    </location>
</feature>
<keyword evidence="2" id="KW-0255">Endonuclease</keyword>
<dbReference type="SMART" id="SM00507">
    <property type="entry name" value="HNHc"/>
    <property type="match status" value="1"/>
</dbReference>
<dbReference type="Gene3D" id="1.10.30.50">
    <property type="match status" value="1"/>
</dbReference>
<keyword evidence="2" id="KW-0540">Nuclease</keyword>
<dbReference type="AlphaFoldDB" id="A0A1J5RQL4"/>
<dbReference type="GO" id="GO:0003676">
    <property type="term" value="F:nucleic acid binding"/>
    <property type="evidence" value="ECO:0007669"/>
    <property type="project" value="InterPro"/>
</dbReference>